<name>A0AAN8Y990_SOLBU</name>
<organism evidence="2 3">
    <name type="scientific">Solanum bulbocastanum</name>
    <name type="common">Wild potato</name>
    <dbReference type="NCBI Taxonomy" id="147425"/>
    <lineage>
        <taxon>Eukaryota</taxon>
        <taxon>Viridiplantae</taxon>
        <taxon>Streptophyta</taxon>
        <taxon>Embryophyta</taxon>
        <taxon>Tracheophyta</taxon>
        <taxon>Spermatophyta</taxon>
        <taxon>Magnoliopsida</taxon>
        <taxon>eudicotyledons</taxon>
        <taxon>Gunneridae</taxon>
        <taxon>Pentapetalae</taxon>
        <taxon>asterids</taxon>
        <taxon>lamiids</taxon>
        <taxon>Solanales</taxon>
        <taxon>Solanaceae</taxon>
        <taxon>Solanoideae</taxon>
        <taxon>Solaneae</taxon>
        <taxon>Solanum</taxon>
    </lineage>
</organism>
<proteinExistence type="predicted"/>
<gene>
    <name evidence="2" type="ORF">RDI58_017889</name>
</gene>
<comment type="caution">
    <text evidence="2">The sequence shown here is derived from an EMBL/GenBank/DDBJ whole genome shotgun (WGS) entry which is preliminary data.</text>
</comment>
<dbReference type="Proteomes" id="UP001371456">
    <property type="component" value="Unassembled WGS sequence"/>
</dbReference>
<keyword evidence="3" id="KW-1185">Reference proteome</keyword>
<feature type="compositionally biased region" description="Basic and acidic residues" evidence="1">
    <location>
        <begin position="17"/>
        <end position="33"/>
    </location>
</feature>
<dbReference type="AlphaFoldDB" id="A0AAN8Y990"/>
<evidence type="ECO:0000313" key="2">
    <source>
        <dbReference type="EMBL" id="KAK6784434.1"/>
    </source>
</evidence>
<dbReference type="EMBL" id="JBANQN010000007">
    <property type="protein sequence ID" value="KAK6784434.1"/>
    <property type="molecule type" value="Genomic_DNA"/>
</dbReference>
<sequence>MPTWKGNAYETRKMLEQFKKEKMDKRSNKEKKQTKERHRTLIDEEDVDDFPLTTPQHSGDCASNEDFEYFGLEDEDDILWMPIGVSELKSRIQQRKKQA</sequence>
<accession>A0AAN8Y990</accession>
<protein>
    <submittedName>
        <fullName evidence="2">Uncharacterized protein</fullName>
    </submittedName>
</protein>
<feature type="region of interest" description="Disordered" evidence="1">
    <location>
        <begin position="17"/>
        <end position="62"/>
    </location>
</feature>
<evidence type="ECO:0000256" key="1">
    <source>
        <dbReference type="SAM" id="MobiDB-lite"/>
    </source>
</evidence>
<reference evidence="2 3" key="1">
    <citation type="submission" date="2024-02" db="EMBL/GenBank/DDBJ databases">
        <title>de novo genome assembly of Solanum bulbocastanum strain 11H21.</title>
        <authorList>
            <person name="Hosaka A.J."/>
        </authorList>
    </citation>
    <scope>NUCLEOTIDE SEQUENCE [LARGE SCALE GENOMIC DNA]</scope>
    <source>
        <tissue evidence="2">Young leaves</tissue>
    </source>
</reference>
<evidence type="ECO:0000313" key="3">
    <source>
        <dbReference type="Proteomes" id="UP001371456"/>
    </source>
</evidence>